<feature type="transmembrane region" description="Helical" evidence="10">
    <location>
        <begin position="124"/>
        <end position="145"/>
    </location>
</feature>
<dbReference type="Pfam" id="PF04191">
    <property type="entry name" value="PEMT"/>
    <property type="match status" value="1"/>
</dbReference>
<dbReference type="GO" id="GO:0006656">
    <property type="term" value="P:phosphatidylcholine biosynthetic process"/>
    <property type="evidence" value="ECO:0007669"/>
    <property type="project" value="UniProtKB-UniPathway"/>
</dbReference>
<evidence type="ECO:0000256" key="4">
    <source>
        <dbReference type="ARBA" id="ARBA00022989"/>
    </source>
</evidence>
<dbReference type="UniPathway" id="UPA00753"/>
<dbReference type="PANTHER" id="PTHR12714:SF26">
    <property type="entry name" value="ISOPRENYLCYSTEINE CARBOXYLMETHYLTRANSFERASE FAMILY PROTEIN"/>
    <property type="match status" value="1"/>
</dbReference>
<evidence type="ECO:0000256" key="7">
    <source>
        <dbReference type="ARBA" id="ARBA00023209"/>
    </source>
</evidence>
<evidence type="ECO:0000313" key="11">
    <source>
        <dbReference type="EMBL" id="CAE0498855.1"/>
    </source>
</evidence>
<proteinExistence type="predicted"/>
<evidence type="ECO:0000256" key="6">
    <source>
        <dbReference type="ARBA" id="ARBA00023136"/>
    </source>
</evidence>
<dbReference type="InterPro" id="IPR007318">
    <property type="entry name" value="Phopholipid_MeTrfase"/>
</dbReference>
<feature type="region of interest" description="Disordered" evidence="9">
    <location>
        <begin position="38"/>
        <end position="77"/>
    </location>
</feature>
<gene>
    <name evidence="11" type="ORF">DTER00134_LOCUS13928</name>
</gene>
<dbReference type="PANTHER" id="PTHR12714">
    <property type="entry name" value="PROTEIN-S ISOPRENYLCYSTEINE O-METHYLTRANSFERASE"/>
    <property type="match status" value="1"/>
</dbReference>
<evidence type="ECO:0000256" key="5">
    <source>
        <dbReference type="ARBA" id="ARBA00023098"/>
    </source>
</evidence>
<keyword evidence="2" id="KW-0444">Lipid biosynthesis</keyword>
<evidence type="ECO:0000256" key="8">
    <source>
        <dbReference type="ARBA" id="ARBA00023264"/>
    </source>
</evidence>
<organism evidence="11">
    <name type="scientific">Dunaliella tertiolecta</name>
    <name type="common">Green alga</name>
    <dbReference type="NCBI Taxonomy" id="3047"/>
    <lineage>
        <taxon>Eukaryota</taxon>
        <taxon>Viridiplantae</taxon>
        <taxon>Chlorophyta</taxon>
        <taxon>core chlorophytes</taxon>
        <taxon>Chlorophyceae</taxon>
        <taxon>CS clade</taxon>
        <taxon>Chlamydomonadales</taxon>
        <taxon>Dunaliellaceae</taxon>
        <taxon>Dunaliella</taxon>
    </lineage>
</organism>
<keyword evidence="6 10" id="KW-0472">Membrane</keyword>
<evidence type="ECO:0000256" key="1">
    <source>
        <dbReference type="ARBA" id="ARBA00004127"/>
    </source>
</evidence>
<evidence type="ECO:0000256" key="9">
    <source>
        <dbReference type="SAM" id="MobiDB-lite"/>
    </source>
</evidence>
<accession>A0A7S3VP72</accession>
<dbReference type="EMBL" id="HBIP01023239">
    <property type="protein sequence ID" value="CAE0498855.1"/>
    <property type="molecule type" value="Transcribed_RNA"/>
</dbReference>
<name>A0A7S3VP72_DUNTE</name>
<reference evidence="11" key="1">
    <citation type="submission" date="2021-01" db="EMBL/GenBank/DDBJ databases">
        <authorList>
            <person name="Corre E."/>
            <person name="Pelletier E."/>
            <person name="Niang G."/>
            <person name="Scheremetjew M."/>
            <person name="Finn R."/>
            <person name="Kale V."/>
            <person name="Holt S."/>
            <person name="Cochrane G."/>
            <person name="Meng A."/>
            <person name="Brown T."/>
            <person name="Cohen L."/>
        </authorList>
    </citation>
    <scope>NUCLEOTIDE SEQUENCE</scope>
    <source>
        <strain evidence="11">CCMP1320</strain>
    </source>
</reference>
<sequence>MLLHKSSSLYLLGPRTSSTVCSLPKPSIVGKSRNLVVRSASSGEPGTPPQEAGKTPEVVQPTEAKEPPSSSSQQENEDFFASDELVQELKQDFGKRGEVFFFAQAAAMVLIVFCPFQLQGLLDLFATLMLTTGLVFIAYGLLSLGRNLSPMPQPRQKHTLVTTGMYSYVRHPMYAGLLLTAFGLAAVTRNETRLALALGLWFILEKKTAKEEEFLCQRYPEEYEQYKSQVKKFVPFIY</sequence>
<evidence type="ECO:0000256" key="2">
    <source>
        <dbReference type="ARBA" id="ARBA00022516"/>
    </source>
</evidence>
<dbReference type="GO" id="GO:0004671">
    <property type="term" value="F:protein C-terminal S-isoprenylcysteine carboxyl O-methyltransferase activity"/>
    <property type="evidence" value="ECO:0007669"/>
    <property type="project" value="TreeGrafter"/>
</dbReference>
<keyword evidence="7" id="KW-0594">Phospholipid biosynthesis</keyword>
<keyword evidence="8" id="KW-1208">Phospholipid metabolism</keyword>
<evidence type="ECO:0000256" key="3">
    <source>
        <dbReference type="ARBA" id="ARBA00022692"/>
    </source>
</evidence>
<feature type="transmembrane region" description="Helical" evidence="10">
    <location>
        <begin position="99"/>
        <end position="118"/>
    </location>
</feature>
<evidence type="ECO:0000256" key="10">
    <source>
        <dbReference type="SAM" id="Phobius"/>
    </source>
</evidence>
<dbReference type="Gene3D" id="1.20.120.1630">
    <property type="match status" value="1"/>
</dbReference>
<dbReference type="AlphaFoldDB" id="A0A7S3VP72"/>
<protein>
    <recommendedName>
        <fullName evidence="12">Protein-S-isoprenylcysteine O-methyltransferase</fullName>
    </recommendedName>
</protein>
<keyword evidence="3 10" id="KW-0812">Transmembrane</keyword>
<evidence type="ECO:0008006" key="12">
    <source>
        <dbReference type="Google" id="ProtNLM"/>
    </source>
</evidence>
<keyword evidence="4 10" id="KW-1133">Transmembrane helix</keyword>
<keyword evidence="5" id="KW-0443">Lipid metabolism</keyword>
<dbReference type="GO" id="GO:0005783">
    <property type="term" value="C:endoplasmic reticulum"/>
    <property type="evidence" value="ECO:0007669"/>
    <property type="project" value="TreeGrafter"/>
</dbReference>
<comment type="subcellular location">
    <subcellularLocation>
        <location evidence="1">Endomembrane system</location>
        <topology evidence="1">Multi-pass membrane protein</topology>
    </subcellularLocation>
</comment>